<sequence>MSGLLSSQYIDLYKALSHLIRLEILDVLSESAKSVNELGRQLNKRQSNVSQHLQVLRRNHLVFSKQVGKRRIYTLNPKEKTLIGYLVKYKL</sequence>
<dbReference type="Gene3D" id="1.10.10.10">
    <property type="entry name" value="Winged helix-like DNA-binding domain superfamily/Winged helix DNA-binding domain"/>
    <property type="match status" value="1"/>
</dbReference>
<reference evidence="6" key="1">
    <citation type="submission" date="2017-09" db="EMBL/GenBank/DDBJ databases">
        <title>Depth-based differentiation of microbial function through sediment-hosted aquifers and enrichment of novel symbionts in the deep terrestrial subsurface.</title>
        <authorList>
            <person name="Probst A.J."/>
            <person name="Ladd B."/>
            <person name="Jarett J.K."/>
            <person name="Geller-Mcgrath D.E."/>
            <person name="Sieber C.M.K."/>
            <person name="Emerson J.B."/>
            <person name="Anantharaman K."/>
            <person name="Thomas B.C."/>
            <person name="Malmstrom R."/>
            <person name="Stieglmeier M."/>
            <person name="Klingl A."/>
            <person name="Woyke T."/>
            <person name="Ryan C.M."/>
            <person name="Banfield J.F."/>
        </authorList>
    </citation>
    <scope>NUCLEOTIDE SEQUENCE [LARGE SCALE GENOMIC DNA]</scope>
</reference>
<dbReference type="InterPro" id="IPR051011">
    <property type="entry name" value="Metal_resp_trans_reg"/>
</dbReference>
<dbReference type="AlphaFoldDB" id="A0A2M7W6C1"/>
<keyword evidence="3" id="KW-0804">Transcription</keyword>
<organism evidence="5 6">
    <name type="scientific">Candidatus Beckwithbacteria bacterium CG_4_10_14_0_2_um_filter_47_25</name>
    <dbReference type="NCBI Taxonomy" id="1974493"/>
    <lineage>
        <taxon>Bacteria</taxon>
        <taxon>Candidatus Beckwithiibacteriota</taxon>
    </lineage>
</organism>
<name>A0A2M7W6C1_9BACT</name>
<dbReference type="GO" id="GO:0003700">
    <property type="term" value="F:DNA-binding transcription factor activity"/>
    <property type="evidence" value="ECO:0007669"/>
    <property type="project" value="InterPro"/>
</dbReference>
<dbReference type="Proteomes" id="UP000228627">
    <property type="component" value="Unassembled WGS sequence"/>
</dbReference>
<evidence type="ECO:0000256" key="1">
    <source>
        <dbReference type="ARBA" id="ARBA00023015"/>
    </source>
</evidence>
<comment type="caution">
    <text evidence="5">The sequence shown here is derived from an EMBL/GenBank/DDBJ whole genome shotgun (WGS) entry which is preliminary data.</text>
</comment>
<evidence type="ECO:0000313" key="5">
    <source>
        <dbReference type="EMBL" id="PJA22675.1"/>
    </source>
</evidence>
<accession>A0A2M7W6C1</accession>
<dbReference type="EMBL" id="PFQG01000088">
    <property type="protein sequence ID" value="PJA22675.1"/>
    <property type="molecule type" value="Genomic_DNA"/>
</dbReference>
<dbReference type="InterPro" id="IPR011991">
    <property type="entry name" value="ArsR-like_HTH"/>
</dbReference>
<dbReference type="NCBIfam" id="NF033788">
    <property type="entry name" value="HTH_metalloreg"/>
    <property type="match status" value="1"/>
</dbReference>
<evidence type="ECO:0000313" key="6">
    <source>
        <dbReference type="Proteomes" id="UP000228627"/>
    </source>
</evidence>
<dbReference type="SUPFAM" id="SSF46785">
    <property type="entry name" value="Winged helix' DNA-binding domain"/>
    <property type="match status" value="1"/>
</dbReference>
<evidence type="ECO:0000256" key="2">
    <source>
        <dbReference type="ARBA" id="ARBA00023125"/>
    </source>
</evidence>
<dbReference type="InterPro" id="IPR036388">
    <property type="entry name" value="WH-like_DNA-bd_sf"/>
</dbReference>
<dbReference type="CDD" id="cd00090">
    <property type="entry name" value="HTH_ARSR"/>
    <property type="match status" value="1"/>
</dbReference>
<keyword evidence="1" id="KW-0805">Transcription regulation</keyword>
<dbReference type="PRINTS" id="PR00778">
    <property type="entry name" value="HTHARSR"/>
</dbReference>
<dbReference type="PANTHER" id="PTHR43132">
    <property type="entry name" value="ARSENICAL RESISTANCE OPERON REPRESSOR ARSR-RELATED"/>
    <property type="match status" value="1"/>
</dbReference>
<gene>
    <name evidence="5" type="ORF">COX59_02375</name>
</gene>
<keyword evidence="2" id="KW-0238">DNA-binding</keyword>
<dbReference type="InterPro" id="IPR036390">
    <property type="entry name" value="WH_DNA-bd_sf"/>
</dbReference>
<dbReference type="PROSITE" id="PS50987">
    <property type="entry name" value="HTH_ARSR_2"/>
    <property type="match status" value="1"/>
</dbReference>
<dbReference type="Pfam" id="PF01022">
    <property type="entry name" value="HTH_5"/>
    <property type="match status" value="1"/>
</dbReference>
<proteinExistence type="predicted"/>
<evidence type="ECO:0000259" key="4">
    <source>
        <dbReference type="PROSITE" id="PS50987"/>
    </source>
</evidence>
<feature type="domain" description="HTH arsR-type" evidence="4">
    <location>
        <begin position="1"/>
        <end position="91"/>
    </location>
</feature>
<dbReference type="PANTHER" id="PTHR43132:SF2">
    <property type="entry name" value="ARSENICAL RESISTANCE OPERON REPRESSOR ARSR-RELATED"/>
    <property type="match status" value="1"/>
</dbReference>
<dbReference type="SMART" id="SM00418">
    <property type="entry name" value="HTH_ARSR"/>
    <property type="match status" value="1"/>
</dbReference>
<evidence type="ECO:0000256" key="3">
    <source>
        <dbReference type="ARBA" id="ARBA00023163"/>
    </source>
</evidence>
<dbReference type="GO" id="GO:0003677">
    <property type="term" value="F:DNA binding"/>
    <property type="evidence" value="ECO:0007669"/>
    <property type="project" value="UniProtKB-KW"/>
</dbReference>
<dbReference type="InterPro" id="IPR001845">
    <property type="entry name" value="HTH_ArsR_DNA-bd_dom"/>
</dbReference>
<protein>
    <recommendedName>
        <fullName evidence="4">HTH arsR-type domain-containing protein</fullName>
    </recommendedName>
</protein>